<accession>A0AAV4XYW1</accession>
<protein>
    <submittedName>
        <fullName evidence="2">Uncharacterized protein</fullName>
    </submittedName>
</protein>
<keyword evidence="3" id="KW-1185">Reference proteome</keyword>
<feature type="region of interest" description="Disordered" evidence="1">
    <location>
        <begin position="193"/>
        <end position="263"/>
    </location>
</feature>
<feature type="compositionally biased region" description="Basic and acidic residues" evidence="1">
    <location>
        <begin position="319"/>
        <end position="334"/>
    </location>
</feature>
<evidence type="ECO:0000313" key="2">
    <source>
        <dbReference type="EMBL" id="GIZ00373.1"/>
    </source>
</evidence>
<comment type="caution">
    <text evidence="2">The sequence shown here is derived from an EMBL/GenBank/DDBJ whole genome shotgun (WGS) entry which is preliminary data.</text>
</comment>
<dbReference type="Proteomes" id="UP001054945">
    <property type="component" value="Unassembled WGS sequence"/>
</dbReference>
<dbReference type="EMBL" id="BPLR01018534">
    <property type="protein sequence ID" value="GIZ00373.1"/>
    <property type="molecule type" value="Genomic_DNA"/>
</dbReference>
<proteinExistence type="predicted"/>
<name>A0AAV4XYW1_CAEEX</name>
<evidence type="ECO:0000256" key="1">
    <source>
        <dbReference type="SAM" id="MobiDB-lite"/>
    </source>
</evidence>
<feature type="region of interest" description="Disordered" evidence="1">
    <location>
        <begin position="319"/>
        <end position="370"/>
    </location>
</feature>
<dbReference type="AlphaFoldDB" id="A0AAV4XYW1"/>
<evidence type="ECO:0000313" key="3">
    <source>
        <dbReference type="Proteomes" id="UP001054945"/>
    </source>
</evidence>
<feature type="compositionally biased region" description="Basic and acidic residues" evidence="1">
    <location>
        <begin position="205"/>
        <end position="215"/>
    </location>
</feature>
<organism evidence="2 3">
    <name type="scientific">Caerostris extrusa</name>
    <name type="common">Bark spider</name>
    <name type="synonym">Caerostris bankana</name>
    <dbReference type="NCBI Taxonomy" id="172846"/>
    <lineage>
        <taxon>Eukaryota</taxon>
        <taxon>Metazoa</taxon>
        <taxon>Ecdysozoa</taxon>
        <taxon>Arthropoda</taxon>
        <taxon>Chelicerata</taxon>
        <taxon>Arachnida</taxon>
        <taxon>Araneae</taxon>
        <taxon>Araneomorphae</taxon>
        <taxon>Entelegynae</taxon>
        <taxon>Araneoidea</taxon>
        <taxon>Araneidae</taxon>
        <taxon>Caerostris</taxon>
    </lineage>
</organism>
<gene>
    <name evidence="2" type="ORF">CEXT_94511</name>
</gene>
<reference evidence="2 3" key="1">
    <citation type="submission" date="2021-06" db="EMBL/GenBank/DDBJ databases">
        <title>Caerostris extrusa draft genome.</title>
        <authorList>
            <person name="Kono N."/>
            <person name="Arakawa K."/>
        </authorList>
    </citation>
    <scope>NUCLEOTIDE SEQUENCE [LARGE SCALE GENOMIC DNA]</scope>
</reference>
<sequence length="428" mass="48413">MRTVCHVLMNLKCIKRMLTSQSSREIDKKSIDPFTGILKSKIRHGFQHSRPYGRSLLLEVSQHLHGRVVLSTPGYVGEWPMPRVQLEAPYSPARYDDPTEDPGYERSVRSSWGRTFLPIYPFPYVHRRLPTPPPRRREGAFPARGHLARIVTRKTQRRRCLQGGFGRLLRWNLPTRRQVRPPDAQRRPLRALLRASPFSQAPAEDAQRDQVRRAEGTPGVPAQGVHPRVPVGGRGARGGTEHTGEASPGAVGEPGGTQGIQRKFVSPFPLNSFEFSVEIPPSAHLRTISVSARPPLSPVSEEIQAAEFLLREERAKESHQRLQESLPHRPECTRKRNTSFSSKRKSLYNCLSRSTGDGQEDQTTRSLGRTDKRAGKGAAFFLQEPVDKLFVVKEQANELFLFQEPVEELLLIKEQGNELFLVQQQDND</sequence>